<name>A0A2N9EGD2_FAGSY</name>
<organism evidence="1">
    <name type="scientific">Fagus sylvatica</name>
    <name type="common">Beechnut</name>
    <dbReference type="NCBI Taxonomy" id="28930"/>
    <lineage>
        <taxon>Eukaryota</taxon>
        <taxon>Viridiplantae</taxon>
        <taxon>Streptophyta</taxon>
        <taxon>Embryophyta</taxon>
        <taxon>Tracheophyta</taxon>
        <taxon>Spermatophyta</taxon>
        <taxon>Magnoliopsida</taxon>
        <taxon>eudicotyledons</taxon>
        <taxon>Gunneridae</taxon>
        <taxon>Pentapetalae</taxon>
        <taxon>rosids</taxon>
        <taxon>fabids</taxon>
        <taxon>Fagales</taxon>
        <taxon>Fagaceae</taxon>
        <taxon>Fagus</taxon>
    </lineage>
</organism>
<protein>
    <submittedName>
        <fullName evidence="1">Uncharacterized protein</fullName>
    </submittedName>
</protein>
<accession>A0A2N9EGD2</accession>
<sequence length="116" mass="12589">MLSLLLNKLAVEEGLESCRPDDLAPDDMATSEIRKVKQSGEIDSVKGKENEARKGITRPPLNFLTIFKESDIPIDMSSPGNLCIQLHGGVFLKSYSGQSLKSNELASSISLSPDLI</sequence>
<dbReference type="EMBL" id="OIVN01000306">
    <property type="protein sequence ID" value="SPC78016.1"/>
    <property type="molecule type" value="Genomic_DNA"/>
</dbReference>
<dbReference type="AlphaFoldDB" id="A0A2N9EGD2"/>
<evidence type="ECO:0000313" key="1">
    <source>
        <dbReference type="EMBL" id="SPC78016.1"/>
    </source>
</evidence>
<proteinExistence type="predicted"/>
<gene>
    <name evidence="1" type="ORF">FSB_LOCUS5898</name>
</gene>
<reference evidence="1" key="1">
    <citation type="submission" date="2018-02" db="EMBL/GenBank/DDBJ databases">
        <authorList>
            <person name="Cohen D.B."/>
            <person name="Kent A.D."/>
        </authorList>
    </citation>
    <scope>NUCLEOTIDE SEQUENCE</scope>
</reference>